<dbReference type="Gene3D" id="2.40.30.10">
    <property type="entry name" value="Translation factors"/>
    <property type="match status" value="1"/>
</dbReference>
<dbReference type="Gene3D" id="3.50.50.60">
    <property type="entry name" value="FAD/NAD(P)-binding domain"/>
    <property type="match status" value="1"/>
</dbReference>
<dbReference type="InterPro" id="IPR004792">
    <property type="entry name" value="BaiN-like"/>
</dbReference>
<dbReference type="InterPro" id="IPR055178">
    <property type="entry name" value="RsdA/BaiN/AoA(So)-like_dom"/>
</dbReference>
<dbReference type="Gene3D" id="1.10.8.260">
    <property type="entry name" value="HI0933 insert domain-like"/>
    <property type="match status" value="1"/>
</dbReference>
<comment type="cofactor">
    <cofactor evidence="1">
        <name>FAD</name>
        <dbReference type="ChEBI" id="CHEBI:57692"/>
    </cofactor>
</comment>
<keyword evidence="2" id="KW-0285">Flavoprotein</keyword>
<dbReference type="PANTHER" id="PTHR42887:SF2">
    <property type="entry name" value="OS12G0638800 PROTEIN"/>
    <property type="match status" value="1"/>
</dbReference>
<evidence type="ECO:0000313" key="7">
    <source>
        <dbReference type="Proteomes" id="UP000617628"/>
    </source>
</evidence>
<accession>A0A934RTT7</accession>
<evidence type="ECO:0000256" key="2">
    <source>
        <dbReference type="ARBA" id="ARBA00022630"/>
    </source>
</evidence>
<evidence type="ECO:0000259" key="4">
    <source>
        <dbReference type="Pfam" id="PF03486"/>
    </source>
</evidence>
<dbReference type="Proteomes" id="UP000617628">
    <property type="component" value="Unassembled WGS sequence"/>
</dbReference>
<dbReference type="SUPFAM" id="SSF51905">
    <property type="entry name" value="FAD/NAD(P)-binding domain"/>
    <property type="match status" value="1"/>
</dbReference>
<sequence>MSSTSQANKRVAIIGAGAAGYFAAIHIAESDPQAQVDLYEATRRTLSKVAISGGGRCNVTHHCFEPRELVNFYPRGGKELRGAFHSWQPQDTVDWYHSRGVELKTEDDGRMFPTTDDSQTIIDCLTSAAQKAGVKLHLKTSVSKITYTPEPGPIFTLYTPNLNLQYTHVLIATGGGQKNSGHALASSLGHTITDLAPSLFTFHIDHPLLKDLQGLSLPNVQVSYSPKKLQQSGPIVFTHWGLSGPGILKLSAWGARVFSQLDYHCELSVNWFGGAKQDKIRQLLETAKQQNARKALVSLNPFDFPRRFWERLLEHVSISPDTQWAQLPKKAINQLTETIASTRLQTNGKSMNKEEFVTCGGVKLKEVDFKTMQSRLVPGLHFAGEVLDIDGVTGGFNFQAAWTTAHLAATAIATP</sequence>
<organism evidence="6 7">
    <name type="scientific">Pelagicoccus mobilis</name>
    <dbReference type="NCBI Taxonomy" id="415221"/>
    <lineage>
        <taxon>Bacteria</taxon>
        <taxon>Pseudomonadati</taxon>
        <taxon>Verrucomicrobiota</taxon>
        <taxon>Opitutia</taxon>
        <taxon>Puniceicoccales</taxon>
        <taxon>Pelagicoccaceae</taxon>
        <taxon>Pelagicoccus</taxon>
    </lineage>
</organism>
<dbReference type="Pfam" id="PF22780">
    <property type="entry name" value="HI0933_like_1st"/>
    <property type="match status" value="1"/>
</dbReference>
<feature type="domain" description="RsdA/BaiN/AoA(So)-like Rossmann fold-like" evidence="4">
    <location>
        <begin position="10"/>
        <end position="410"/>
    </location>
</feature>
<dbReference type="PRINTS" id="PR00411">
    <property type="entry name" value="PNDRDTASEI"/>
</dbReference>
<reference evidence="6" key="1">
    <citation type="submission" date="2021-01" db="EMBL/GenBank/DDBJ databases">
        <title>Modified the classification status of verrucomicrobia.</title>
        <authorList>
            <person name="Feng X."/>
        </authorList>
    </citation>
    <scope>NUCLEOTIDE SEQUENCE</scope>
    <source>
        <strain evidence="6">KCTC 13126</strain>
    </source>
</reference>
<evidence type="ECO:0000256" key="3">
    <source>
        <dbReference type="ARBA" id="ARBA00022827"/>
    </source>
</evidence>
<dbReference type="EMBL" id="JAENIL010000011">
    <property type="protein sequence ID" value="MBK1876752.1"/>
    <property type="molecule type" value="Genomic_DNA"/>
</dbReference>
<gene>
    <name evidence="6" type="ORF">JIN87_07730</name>
</gene>
<comment type="caution">
    <text evidence="6">The sequence shown here is derived from an EMBL/GenBank/DDBJ whole genome shotgun (WGS) entry which is preliminary data.</text>
</comment>
<dbReference type="PANTHER" id="PTHR42887">
    <property type="entry name" value="OS12G0638800 PROTEIN"/>
    <property type="match status" value="1"/>
</dbReference>
<dbReference type="RefSeq" id="WP_200354968.1">
    <property type="nucleotide sequence ID" value="NZ_JAENIL010000011.1"/>
</dbReference>
<dbReference type="NCBIfam" id="TIGR00275">
    <property type="entry name" value="aminoacetone oxidase family FAD-binding enzyme"/>
    <property type="match status" value="1"/>
</dbReference>
<dbReference type="InterPro" id="IPR036188">
    <property type="entry name" value="FAD/NAD-bd_sf"/>
</dbReference>
<feature type="domain" description="RsdA/BaiN/AoA(So)-like insert" evidence="5">
    <location>
        <begin position="197"/>
        <end position="357"/>
    </location>
</feature>
<proteinExistence type="predicted"/>
<dbReference type="PRINTS" id="PR00368">
    <property type="entry name" value="FADPNR"/>
</dbReference>
<name>A0A934RTT7_9BACT</name>
<dbReference type="InterPro" id="IPR057661">
    <property type="entry name" value="RsdA/BaiN/AoA(So)_Rossmann"/>
</dbReference>
<keyword evidence="3" id="KW-0274">FAD</keyword>
<evidence type="ECO:0000259" key="5">
    <source>
        <dbReference type="Pfam" id="PF22780"/>
    </source>
</evidence>
<evidence type="ECO:0000313" key="6">
    <source>
        <dbReference type="EMBL" id="MBK1876752.1"/>
    </source>
</evidence>
<dbReference type="AlphaFoldDB" id="A0A934RTT7"/>
<dbReference type="SUPFAM" id="SSF160996">
    <property type="entry name" value="HI0933 insert domain-like"/>
    <property type="match status" value="1"/>
</dbReference>
<keyword evidence="7" id="KW-1185">Reference proteome</keyword>
<protein>
    <submittedName>
        <fullName evidence="6">NAD(P)/FAD-dependent oxidoreductase</fullName>
    </submittedName>
</protein>
<dbReference type="InterPro" id="IPR023166">
    <property type="entry name" value="BaiN-like_dom_sf"/>
</dbReference>
<evidence type="ECO:0000256" key="1">
    <source>
        <dbReference type="ARBA" id="ARBA00001974"/>
    </source>
</evidence>
<dbReference type="Pfam" id="PF03486">
    <property type="entry name" value="HI0933_like"/>
    <property type="match status" value="1"/>
</dbReference>